<sequence length="331" mass="36753">MARKQFKAVLMITTVIIIALFNLINAMDDTSCVTNSDCSPGQYCYGLSQTCVDYTRCSRYNRQEGPKHAETPRHCGPCIDGYAAELLATGTRATICKKNLQQENKSFPNDTENSAWIYIASGIILCIIIIGSLACFAKNRITHHGSEKWFKKMAGWNFTPTAPPPDTGSYHLQTFFNDEPPIYSSVINNNTNAKDRNNLVSAVPFRPPDWIDLTQNYDVPDNSTDNAVMPTSHIENIDEETNPSTWVPEQMTVQIPARVFHQFAPEQRDNALNNVLNRSDCAVNTESTNDTNSPGPAGSSTTGNSRTGQNYRGPNVQINQMITLNMVNTDN</sequence>
<keyword evidence="5" id="KW-1185">Reference proteome</keyword>
<feature type="transmembrane region" description="Helical" evidence="2">
    <location>
        <begin position="115"/>
        <end position="137"/>
    </location>
</feature>
<keyword evidence="3" id="KW-0732">Signal</keyword>
<proteinExistence type="predicted"/>
<reference evidence="4" key="1">
    <citation type="journal article" date="2023" name="bioRxiv">
        <title>Scaffold-level genome assemblies of two parasitoid biocontrol wasps reveal the parthenogenesis mechanism and an associated novel virus.</title>
        <authorList>
            <person name="Inwood S."/>
            <person name="Skelly J."/>
            <person name="Guhlin J."/>
            <person name="Harrop T."/>
            <person name="Goldson S."/>
            <person name="Dearden P."/>
        </authorList>
    </citation>
    <scope>NUCLEOTIDE SEQUENCE</scope>
    <source>
        <strain evidence="4">Irish</strain>
        <tissue evidence="4">Whole body</tissue>
    </source>
</reference>
<dbReference type="Proteomes" id="UP001168990">
    <property type="component" value="Unassembled WGS sequence"/>
</dbReference>
<evidence type="ECO:0000256" key="1">
    <source>
        <dbReference type="SAM" id="MobiDB-lite"/>
    </source>
</evidence>
<reference evidence="4" key="2">
    <citation type="submission" date="2023-03" db="EMBL/GenBank/DDBJ databases">
        <authorList>
            <person name="Inwood S.N."/>
            <person name="Skelly J.G."/>
            <person name="Guhlin J."/>
            <person name="Harrop T.W.R."/>
            <person name="Goldson S.G."/>
            <person name="Dearden P.K."/>
        </authorList>
    </citation>
    <scope>NUCLEOTIDE SEQUENCE</scope>
    <source>
        <strain evidence="4">Irish</strain>
        <tissue evidence="4">Whole body</tissue>
    </source>
</reference>
<name>A0AA39C4R0_9HYME</name>
<keyword evidence="2" id="KW-0812">Transmembrane</keyword>
<dbReference type="EMBL" id="JAQQBS010001425">
    <property type="protein sequence ID" value="KAK0157385.1"/>
    <property type="molecule type" value="Genomic_DNA"/>
</dbReference>
<feature type="region of interest" description="Disordered" evidence="1">
    <location>
        <begin position="283"/>
        <end position="315"/>
    </location>
</feature>
<accession>A0AA39C4R0</accession>
<organism evidence="4 5">
    <name type="scientific">Microctonus aethiopoides</name>
    <dbReference type="NCBI Taxonomy" id="144406"/>
    <lineage>
        <taxon>Eukaryota</taxon>
        <taxon>Metazoa</taxon>
        <taxon>Ecdysozoa</taxon>
        <taxon>Arthropoda</taxon>
        <taxon>Hexapoda</taxon>
        <taxon>Insecta</taxon>
        <taxon>Pterygota</taxon>
        <taxon>Neoptera</taxon>
        <taxon>Endopterygota</taxon>
        <taxon>Hymenoptera</taxon>
        <taxon>Apocrita</taxon>
        <taxon>Ichneumonoidea</taxon>
        <taxon>Braconidae</taxon>
        <taxon>Euphorinae</taxon>
        <taxon>Microctonus</taxon>
    </lineage>
</organism>
<feature type="chain" id="PRO_5041330220" evidence="3">
    <location>
        <begin position="27"/>
        <end position="331"/>
    </location>
</feature>
<gene>
    <name evidence="4" type="ORF">PV328_011131</name>
</gene>
<dbReference type="AlphaFoldDB" id="A0AA39C4R0"/>
<keyword evidence="2" id="KW-0472">Membrane</keyword>
<evidence type="ECO:0000256" key="3">
    <source>
        <dbReference type="SAM" id="SignalP"/>
    </source>
</evidence>
<comment type="caution">
    <text evidence="4">The sequence shown here is derived from an EMBL/GenBank/DDBJ whole genome shotgun (WGS) entry which is preliminary data.</text>
</comment>
<feature type="signal peptide" evidence="3">
    <location>
        <begin position="1"/>
        <end position="26"/>
    </location>
</feature>
<evidence type="ECO:0000256" key="2">
    <source>
        <dbReference type="SAM" id="Phobius"/>
    </source>
</evidence>
<protein>
    <submittedName>
        <fullName evidence="4">Uncharacterized protein</fullName>
    </submittedName>
</protein>
<evidence type="ECO:0000313" key="4">
    <source>
        <dbReference type="EMBL" id="KAK0157385.1"/>
    </source>
</evidence>
<evidence type="ECO:0000313" key="5">
    <source>
        <dbReference type="Proteomes" id="UP001168990"/>
    </source>
</evidence>
<keyword evidence="2" id="KW-1133">Transmembrane helix</keyword>